<feature type="region of interest" description="Disordered" evidence="1">
    <location>
        <begin position="1"/>
        <end position="37"/>
    </location>
</feature>
<evidence type="ECO:0000313" key="3">
    <source>
        <dbReference type="Proteomes" id="UP001500842"/>
    </source>
</evidence>
<keyword evidence="3" id="KW-1185">Reference proteome</keyword>
<name>A0ABN2B2S8_9ACTN</name>
<evidence type="ECO:0000256" key="1">
    <source>
        <dbReference type="SAM" id="MobiDB-lite"/>
    </source>
</evidence>
<organism evidence="2 3">
    <name type="scientific">Nocardioides humi</name>
    <dbReference type="NCBI Taxonomy" id="449461"/>
    <lineage>
        <taxon>Bacteria</taxon>
        <taxon>Bacillati</taxon>
        <taxon>Actinomycetota</taxon>
        <taxon>Actinomycetes</taxon>
        <taxon>Propionibacteriales</taxon>
        <taxon>Nocardioidaceae</taxon>
        <taxon>Nocardioides</taxon>
    </lineage>
</organism>
<dbReference type="Pfam" id="PF19457">
    <property type="entry name" value="DUF5994"/>
    <property type="match status" value="1"/>
</dbReference>
<proteinExistence type="predicted"/>
<dbReference type="InterPro" id="IPR046036">
    <property type="entry name" value="DUF5994"/>
</dbReference>
<accession>A0ABN2B2S8</accession>
<evidence type="ECO:0000313" key="2">
    <source>
        <dbReference type="EMBL" id="GAA1531857.1"/>
    </source>
</evidence>
<comment type="caution">
    <text evidence="2">The sequence shown here is derived from an EMBL/GenBank/DDBJ whole genome shotgun (WGS) entry which is preliminary data.</text>
</comment>
<protein>
    <submittedName>
        <fullName evidence="2">Uncharacterized protein</fullName>
    </submittedName>
</protein>
<dbReference type="EMBL" id="BAAAOR010000028">
    <property type="protein sequence ID" value="GAA1531857.1"/>
    <property type="molecule type" value="Genomic_DNA"/>
</dbReference>
<reference evidence="2 3" key="1">
    <citation type="journal article" date="2019" name="Int. J. Syst. Evol. Microbiol.">
        <title>The Global Catalogue of Microorganisms (GCM) 10K type strain sequencing project: providing services to taxonomists for standard genome sequencing and annotation.</title>
        <authorList>
            <consortium name="The Broad Institute Genomics Platform"/>
            <consortium name="The Broad Institute Genome Sequencing Center for Infectious Disease"/>
            <person name="Wu L."/>
            <person name="Ma J."/>
        </authorList>
    </citation>
    <scope>NUCLEOTIDE SEQUENCE [LARGE SCALE GENOMIC DNA]</scope>
    <source>
        <strain evidence="2 3">JCM 14942</strain>
    </source>
</reference>
<sequence>MTGRPEGLQPDTRTGREVAVMTTPSTSTPVTTSLTGAPHRRPLRLRMGRTMGVDQLDGAWWPQSRDLAIELADLVDHFPAEHGRVVRALFSPPDWDPAPRRIPVATGYVKVGSFPRDDTHVIELKTSDRTVLHVLVVPPGFTDDQGAEALLAAATPGNTHPASEVLELVTEHPDVDPAGHWKDDGGSWWDVDAPAPSFRTTPTSG</sequence>
<feature type="compositionally biased region" description="Low complexity" evidence="1">
    <location>
        <begin position="22"/>
        <end position="35"/>
    </location>
</feature>
<gene>
    <name evidence="2" type="ORF">GCM10009788_38800</name>
</gene>
<dbReference type="Proteomes" id="UP001500842">
    <property type="component" value="Unassembled WGS sequence"/>
</dbReference>